<reference evidence="4" key="1">
    <citation type="submission" date="2017-09" db="EMBL/GenBank/DDBJ databases">
        <title>Depth-based differentiation of microbial function through sediment-hosted aquifers and enrichment of novel symbionts in the deep terrestrial subsurface.</title>
        <authorList>
            <person name="Probst A.J."/>
            <person name="Ladd B."/>
            <person name="Jarett J.K."/>
            <person name="Geller-Mcgrath D.E."/>
            <person name="Sieber C.M.K."/>
            <person name="Emerson J.B."/>
            <person name="Anantharaman K."/>
            <person name="Thomas B.C."/>
            <person name="Malmstrom R."/>
            <person name="Stieglmeier M."/>
            <person name="Klingl A."/>
            <person name="Woyke T."/>
            <person name="Ryan C.M."/>
            <person name="Banfield J.F."/>
        </authorList>
    </citation>
    <scope>NUCLEOTIDE SEQUENCE [LARGE SCALE GENOMIC DNA]</scope>
</reference>
<dbReference type="EMBL" id="PFED01000114">
    <property type="protein sequence ID" value="PJE62859.1"/>
    <property type="molecule type" value="Genomic_DNA"/>
</dbReference>
<evidence type="ECO:0008006" key="5">
    <source>
        <dbReference type="Google" id="ProtNLM"/>
    </source>
</evidence>
<evidence type="ECO:0000313" key="4">
    <source>
        <dbReference type="Proteomes" id="UP000229554"/>
    </source>
</evidence>
<keyword evidence="2" id="KW-0472">Membrane</keyword>
<keyword evidence="2" id="KW-1133">Transmembrane helix</keyword>
<name>A0A2M8KSI5_9BACT</name>
<comment type="caution">
    <text evidence="3">The sequence shown here is derived from an EMBL/GenBank/DDBJ whole genome shotgun (WGS) entry which is preliminary data.</text>
</comment>
<keyword evidence="1" id="KW-0378">Hydrolase</keyword>
<dbReference type="SUPFAM" id="SSF63817">
    <property type="entry name" value="Sortase"/>
    <property type="match status" value="1"/>
</dbReference>
<dbReference type="Gene3D" id="2.40.260.10">
    <property type="entry name" value="Sortase"/>
    <property type="match status" value="1"/>
</dbReference>
<evidence type="ECO:0000256" key="1">
    <source>
        <dbReference type="ARBA" id="ARBA00022801"/>
    </source>
</evidence>
<dbReference type="GO" id="GO:0016787">
    <property type="term" value="F:hydrolase activity"/>
    <property type="evidence" value="ECO:0007669"/>
    <property type="project" value="UniProtKB-KW"/>
</dbReference>
<organism evidence="3 4">
    <name type="scientific">Candidatus Roizmanbacteria bacterium CG10_big_fil_rev_8_21_14_0_10_39_6</name>
    <dbReference type="NCBI Taxonomy" id="1974853"/>
    <lineage>
        <taxon>Bacteria</taxon>
        <taxon>Candidatus Roizmaniibacteriota</taxon>
    </lineage>
</organism>
<protein>
    <recommendedName>
        <fullName evidence="5">Sortase</fullName>
    </recommendedName>
</protein>
<keyword evidence="2" id="KW-0812">Transmembrane</keyword>
<dbReference type="Pfam" id="PF04203">
    <property type="entry name" value="Sortase"/>
    <property type="match status" value="1"/>
</dbReference>
<sequence length="244" mass="27674">MRYGYRKTTKLKKKESVLLASYIFIFLGTVTLLWTFAPILLFQAGELLSTYQNVTPIPKSVLASSLRKGMNVYNNSLSPYYSSYLRDFTQAGEWFPQRPQHVTNRRAAKEYKLSVPKLNLVDVQVKVGVEALDKSLVQYGDDVYPGEAGNAVVLGHSTLPQLFKEGDPKSFFTYLPSIDRGDEIQVLIGGFTYTFVVYDIFIVDPKDTWVLDQKAEESILTLITCVPPGTYQKRLIVKSRLKHL</sequence>
<accession>A0A2M8KSI5</accession>
<gene>
    <name evidence="3" type="ORF">COU88_02730</name>
</gene>
<dbReference type="NCBIfam" id="TIGR01076">
    <property type="entry name" value="sortase_fam"/>
    <property type="match status" value="1"/>
</dbReference>
<evidence type="ECO:0000313" key="3">
    <source>
        <dbReference type="EMBL" id="PJE62859.1"/>
    </source>
</evidence>
<feature type="transmembrane region" description="Helical" evidence="2">
    <location>
        <begin position="21"/>
        <end position="42"/>
    </location>
</feature>
<proteinExistence type="predicted"/>
<dbReference type="AlphaFoldDB" id="A0A2M8KSI5"/>
<dbReference type="InterPro" id="IPR023365">
    <property type="entry name" value="Sortase_dom-sf"/>
</dbReference>
<evidence type="ECO:0000256" key="2">
    <source>
        <dbReference type="SAM" id="Phobius"/>
    </source>
</evidence>
<dbReference type="InterPro" id="IPR005754">
    <property type="entry name" value="Sortase"/>
</dbReference>
<dbReference type="Proteomes" id="UP000229554">
    <property type="component" value="Unassembled WGS sequence"/>
</dbReference>